<dbReference type="PANTHER" id="PTHR33076">
    <property type="entry name" value="NON-SPECIFIC LIPID-TRANSFER PROTEIN 2-RELATED"/>
    <property type="match status" value="1"/>
</dbReference>
<comment type="similarity">
    <text evidence="1 3">Belongs to the plant LTP family.</text>
</comment>
<comment type="function">
    <text evidence="3">Plant non-specific lipid-transfer proteins transfer phospholipids as well as galactolipids across membranes. May play a role in wax or cutin deposition in the cell walls of expanding epidermal cells and certain secretory tissues.</text>
</comment>
<dbReference type="InterPro" id="IPR000528">
    <property type="entry name" value="Plant_nsLTP"/>
</dbReference>
<dbReference type="Proteomes" id="UP000447434">
    <property type="component" value="Chromosome 17"/>
</dbReference>
<dbReference type="GO" id="GO:0006869">
    <property type="term" value="P:lipid transport"/>
    <property type="evidence" value="ECO:0007669"/>
    <property type="project" value="InterPro"/>
</dbReference>
<dbReference type="PROSITE" id="PS00597">
    <property type="entry name" value="PLANT_LTP"/>
    <property type="match status" value="1"/>
</dbReference>
<evidence type="ECO:0000313" key="6">
    <source>
        <dbReference type="Proteomes" id="UP000447434"/>
    </source>
</evidence>
<evidence type="ECO:0000313" key="5">
    <source>
        <dbReference type="EMBL" id="KAE9596323.1"/>
    </source>
</evidence>
<comment type="caution">
    <text evidence="5">The sequence shown here is derived from an EMBL/GenBank/DDBJ whole genome shotgun (WGS) entry which is preliminary data.</text>
</comment>
<dbReference type="EMBL" id="WOCE01000017">
    <property type="protein sequence ID" value="KAE9596323.1"/>
    <property type="molecule type" value="Genomic_DNA"/>
</dbReference>
<reference evidence="6" key="1">
    <citation type="journal article" date="2020" name="Nat. Commun.">
        <title>Genome sequence of the cluster root forming white lupin.</title>
        <authorList>
            <person name="Hufnagel B."/>
            <person name="Marques A."/>
            <person name="Soriano A."/>
            <person name="Marques L."/>
            <person name="Divol F."/>
            <person name="Doumas P."/>
            <person name="Sallet E."/>
            <person name="Mancinotti D."/>
            <person name="Carrere S."/>
            <person name="Marande W."/>
            <person name="Arribat S."/>
            <person name="Keller J."/>
            <person name="Huneau C."/>
            <person name="Blein T."/>
            <person name="Aime D."/>
            <person name="Laguerre M."/>
            <person name="Taylor J."/>
            <person name="Schubert V."/>
            <person name="Nelson M."/>
            <person name="Geu-Flores F."/>
            <person name="Crespi M."/>
            <person name="Gallardo-Guerrero K."/>
            <person name="Delaux P.-M."/>
            <person name="Salse J."/>
            <person name="Berges H."/>
            <person name="Guyot R."/>
            <person name="Gouzy J."/>
            <person name="Peret B."/>
        </authorList>
    </citation>
    <scope>NUCLEOTIDE SEQUENCE [LARGE SCALE GENOMIC DNA]</scope>
    <source>
        <strain evidence="6">cv. Amiga</strain>
    </source>
</reference>
<gene>
    <name evidence="5" type="ORF">Lalb_Chr17g0348091</name>
</gene>
<name>A0A6A4NVH1_LUPAL</name>
<dbReference type="SUPFAM" id="SSF47699">
    <property type="entry name" value="Bifunctional inhibitor/lipid-transfer protein/seed storage 2S albumin"/>
    <property type="match status" value="1"/>
</dbReference>
<evidence type="ECO:0000256" key="3">
    <source>
        <dbReference type="RuleBase" id="RU000628"/>
    </source>
</evidence>
<dbReference type="SMART" id="SM00499">
    <property type="entry name" value="AAI"/>
    <property type="match status" value="1"/>
</dbReference>
<dbReference type="InterPro" id="IPR036312">
    <property type="entry name" value="Bifun_inhib/LTP/seed_sf"/>
</dbReference>
<dbReference type="GO" id="GO:0008289">
    <property type="term" value="F:lipid binding"/>
    <property type="evidence" value="ECO:0007669"/>
    <property type="project" value="UniProtKB-KW"/>
</dbReference>
<feature type="domain" description="Bifunctional inhibitor/plant lipid transfer protein/seed storage helical" evidence="4">
    <location>
        <begin position="27"/>
        <end position="113"/>
    </location>
</feature>
<evidence type="ECO:0000256" key="2">
    <source>
        <dbReference type="ARBA" id="ARBA00023157"/>
    </source>
</evidence>
<evidence type="ECO:0000259" key="4">
    <source>
        <dbReference type="SMART" id="SM00499"/>
    </source>
</evidence>
<dbReference type="PRINTS" id="PR00382">
    <property type="entry name" value="LIPIDTRNSFER"/>
</dbReference>
<keyword evidence="3" id="KW-0813">Transport</keyword>
<dbReference type="OrthoDB" id="1403824at2759"/>
<evidence type="ECO:0000256" key="1">
    <source>
        <dbReference type="ARBA" id="ARBA00009748"/>
    </source>
</evidence>
<sequence>MKKVFVAFLTLLAILVLKSDLGQGFNCDDAKQKISPCLSYLIGEGGNAPSIPCCNGINEMKKSTPTKEDRFAACECLKNSTSTVPGIKDDLVASLPKQCGLEIGFTISKEINCQSIP</sequence>
<organism evidence="5 6">
    <name type="scientific">Lupinus albus</name>
    <name type="common">White lupine</name>
    <name type="synonym">Lupinus termis</name>
    <dbReference type="NCBI Taxonomy" id="3870"/>
    <lineage>
        <taxon>Eukaryota</taxon>
        <taxon>Viridiplantae</taxon>
        <taxon>Streptophyta</taxon>
        <taxon>Embryophyta</taxon>
        <taxon>Tracheophyta</taxon>
        <taxon>Spermatophyta</taxon>
        <taxon>Magnoliopsida</taxon>
        <taxon>eudicotyledons</taxon>
        <taxon>Gunneridae</taxon>
        <taxon>Pentapetalae</taxon>
        <taxon>rosids</taxon>
        <taxon>fabids</taxon>
        <taxon>Fabales</taxon>
        <taxon>Fabaceae</taxon>
        <taxon>Papilionoideae</taxon>
        <taxon>50 kb inversion clade</taxon>
        <taxon>genistoids sensu lato</taxon>
        <taxon>core genistoids</taxon>
        <taxon>Genisteae</taxon>
        <taxon>Lupinus</taxon>
    </lineage>
</organism>
<dbReference type="InterPro" id="IPR016140">
    <property type="entry name" value="Bifunc_inhib/LTP/seed_store"/>
</dbReference>
<protein>
    <recommendedName>
        <fullName evidence="3">Non-specific lipid-transfer protein</fullName>
    </recommendedName>
</protein>
<dbReference type="AlphaFoldDB" id="A0A6A4NVH1"/>
<keyword evidence="2" id="KW-1015">Disulfide bond</keyword>
<keyword evidence="3" id="KW-0446">Lipid-binding</keyword>
<keyword evidence="6" id="KW-1185">Reference proteome</keyword>
<proteinExistence type="inferred from homology"/>
<accession>A0A6A4NVH1</accession>
<dbReference type="Gene3D" id="1.10.110.10">
    <property type="entry name" value="Plant lipid-transfer and hydrophobic proteins"/>
    <property type="match status" value="1"/>
</dbReference>
<dbReference type="Pfam" id="PF00234">
    <property type="entry name" value="Tryp_alpha_amyl"/>
    <property type="match status" value="1"/>
</dbReference>
<dbReference type="CDD" id="cd01960">
    <property type="entry name" value="nsLTP1"/>
    <property type="match status" value="1"/>
</dbReference>